<name>A0A914NPI0_MELIC</name>
<dbReference type="WBParaSite" id="Minc3s06388g39758">
    <property type="protein sequence ID" value="Minc3s06388g39758"/>
    <property type="gene ID" value="Minc3s06388g39758"/>
</dbReference>
<dbReference type="PANTHER" id="PTHR33395:SF22">
    <property type="entry name" value="REVERSE TRANSCRIPTASE DOMAIN-CONTAINING PROTEIN"/>
    <property type="match status" value="1"/>
</dbReference>
<dbReference type="SUPFAM" id="SSF56219">
    <property type="entry name" value="DNase I-like"/>
    <property type="match status" value="1"/>
</dbReference>
<dbReference type="InterPro" id="IPR036691">
    <property type="entry name" value="Endo/exonu/phosph_ase_sf"/>
</dbReference>
<sequence>QKTILCGDFNIRHINWDSNEIIDNYDKIANIFIEFIGQNQLNQLVTEPTRENSILDLVLTSDSGIVRTIKVRENFSTSDHKMIEFELNYRVKIIRKPKIYT</sequence>
<proteinExistence type="predicted"/>
<reference evidence="3" key="1">
    <citation type="submission" date="2022-11" db="UniProtKB">
        <authorList>
            <consortium name="WormBaseParasite"/>
        </authorList>
    </citation>
    <scope>IDENTIFICATION</scope>
</reference>
<evidence type="ECO:0000313" key="2">
    <source>
        <dbReference type="Proteomes" id="UP000887563"/>
    </source>
</evidence>
<dbReference type="GO" id="GO:0003824">
    <property type="term" value="F:catalytic activity"/>
    <property type="evidence" value="ECO:0007669"/>
    <property type="project" value="InterPro"/>
</dbReference>
<dbReference type="GO" id="GO:0031012">
    <property type="term" value="C:extracellular matrix"/>
    <property type="evidence" value="ECO:0007669"/>
    <property type="project" value="TreeGrafter"/>
</dbReference>
<dbReference type="Pfam" id="PF14529">
    <property type="entry name" value="Exo_endo_phos_2"/>
    <property type="match status" value="1"/>
</dbReference>
<protein>
    <submittedName>
        <fullName evidence="3">Endonuclease/exonuclease/phosphatase domain-containing protein</fullName>
    </submittedName>
</protein>
<dbReference type="PANTHER" id="PTHR33395">
    <property type="entry name" value="TRANSCRIPTASE, PUTATIVE-RELATED-RELATED"/>
    <property type="match status" value="1"/>
</dbReference>
<organism evidence="2 3">
    <name type="scientific">Meloidogyne incognita</name>
    <name type="common">Southern root-knot nematode worm</name>
    <name type="synonym">Oxyuris incognita</name>
    <dbReference type="NCBI Taxonomy" id="6306"/>
    <lineage>
        <taxon>Eukaryota</taxon>
        <taxon>Metazoa</taxon>
        <taxon>Ecdysozoa</taxon>
        <taxon>Nematoda</taxon>
        <taxon>Chromadorea</taxon>
        <taxon>Rhabditida</taxon>
        <taxon>Tylenchina</taxon>
        <taxon>Tylenchomorpha</taxon>
        <taxon>Tylenchoidea</taxon>
        <taxon>Meloidogynidae</taxon>
        <taxon>Meloidogyninae</taxon>
        <taxon>Meloidogyne</taxon>
        <taxon>Meloidogyne incognita group</taxon>
    </lineage>
</organism>
<evidence type="ECO:0000313" key="3">
    <source>
        <dbReference type="WBParaSite" id="Minc3s06388g39758"/>
    </source>
</evidence>
<keyword evidence="2" id="KW-1185">Reference proteome</keyword>
<accession>A0A914NPI0</accession>
<evidence type="ECO:0000259" key="1">
    <source>
        <dbReference type="Pfam" id="PF14529"/>
    </source>
</evidence>
<dbReference type="GO" id="GO:0061343">
    <property type="term" value="P:cell adhesion involved in heart morphogenesis"/>
    <property type="evidence" value="ECO:0007669"/>
    <property type="project" value="TreeGrafter"/>
</dbReference>
<dbReference type="Proteomes" id="UP000887563">
    <property type="component" value="Unplaced"/>
</dbReference>
<dbReference type="AlphaFoldDB" id="A0A914NPI0"/>
<dbReference type="GO" id="GO:0007508">
    <property type="term" value="P:larval heart development"/>
    <property type="evidence" value="ECO:0007669"/>
    <property type="project" value="TreeGrafter"/>
</dbReference>
<dbReference type="InterPro" id="IPR005135">
    <property type="entry name" value="Endo/exonuclease/phosphatase"/>
</dbReference>
<feature type="domain" description="Endonuclease/exonuclease/phosphatase" evidence="1">
    <location>
        <begin position="2"/>
        <end position="83"/>
    </location>
</feature>
<dbReference type="Gene3D" id="3.60.10.10">
    <property type="entry name" value="Endonuclease/exonuclease/phosphatase"/>
    <property type="match status" value="1"/>
</dbReference>